<keyword evidence="2" id="KW-0963">Cytoplasm</keyword>
<accession>A0A6P9E143</accession>
<dbReference type="Gene3D" id="1.25.40.20">
    <property type="entry name" value="Ankyrin repeat-containing domain"/>
    <property type="match status" value="1"/>
</dbReference>
<sequence>MTDAAMMELSCTEAPLYGQTIVYGKFDNILPEEAEFYFVYKGSVQKHVVFAKQVTENTLESIIPAHREQEDVSVFVVMYGKENEFVILGSSFLTFKHDIVCELACFLVSQVNCLTPSSHHTLLSQFDLIERDLQSMDHDIMLAMACEEIPSSWNIVGNSTEDESKCKETLLHLAMRLGLVQLSQFLLFQPGGTVAVTLFNEEGLTPLDLALQNGHFSLVKMFSKRQTIHPFEISKVEVDENAVLQFAYSSGTLFLTSNHTTEHSLESDVQLFRKYFWDRTFTQKNLTSKQAETLGGMQMPCNSLTSKEDLIDVASEEPPLKNEDLTFHQEHIIHPQENEDENVLDLAQQYSPFEAYRRRPNPSTFFAAAKLSAMLNGNDEVYANRMVVDQLEDAGVKYVNNSQSTSETNTDANKDPEVLENIPGNKNLSSLMIPSLDTSGSYMPLKKTHGLSNLRNHRYPFIKKRSSSLDDLDVDNGDERSHNCYSSVSYNSSVILPSDRERLSASEPTTRLDGSMNRAESLPLSGNLQSKETLLSGIRSRSYSYTSPKVLLGKPQCAQEFIQCDSNDESHAFSLHEQSEKRIQEEEWDKYIIPTKSESEKYKVSRTFSFLMNRMASTRNKSKAKNKDAKEKEKANRHHFVSGSYAGVMPCFTCEKPLLGKESLQCSYCNAIVHRGCKDCAPVCTKKLQDRSYVKNKIQTVQTNLSFRDTPQPAFLATLPSTTIPIGVSLMKKEALQQQHSLSRSVPSTTSERKSMSSLEPDTNTSTWRFRSHSEELLQTLGSASSVDSFIIEDDVDASLWNDLSTDTLEFEAESWSLVVEPGFCNQQEKDVIKRQDVIFELMQTEVHHIHTLFIMSKIFRKGMKEELQLDHSTVDKIFPCLDELLELHQQFFCRMKERRQLSSQEGSDRNFVISKIGDVLVQQFSEENARKMKTIYGEFCSHQKEAVSLFKELQQNKKFQNFIKLRNSNLLARRRGIPECILLVTQRITKYPVLVERILQYTKEGTEEHQDLCRALNLIKDMIAAVDLQVSEYEKKQKLLEIFSKVENKTYTKLKNGHVFRKQDLIKKQRTLLYEGLVYWKTATGRFKDILALLLNDVMLFLQEKDQKYIFAAVDQKPAVIALQKLIVREVANEERGMFLISASSTGPEMYEIHTSSKEERSHWMRQIQEAVESCPEEEGKIGDSDEDRKITEARAAKIQKCQVLLNNQDQQICNYLEEKLNIYAKLGTMSGFEEVHAEPHLLIKPDSGETPQVASLLAAALKEAENLHTTVASLQTKDLKEENVGDSCLTNLSETEACEPFTDCTELQKVEKETCNSDLHDENNVAEMDILDQEENACFSASAQTEVVQTIQNLTRLLYSIQAALTIQDSHIEINKLLLQEHERSSLSHSPRSTFFPEQEKHRNLKEEFANIHKLKQQFQQEQQRWHRECEQQQQAHETRESRLLEKEKECCSQEELLCKNREELDSQFQDYQQNLERLQESQRMVEKERETVRLQQNILHHWKYNHQSNLPAVISSGNNEIMGPLHLDSFCGENSAIIKETLVQMSLNHLNRSNSLAYQDCGNSVNLTDSELPRRTENQANFNMDISCQQTFTADLSKSTGPRHHPSSNTNQSDACNNHMNALQSQYPRLQDFDSTHGNFQLLHPSDVLLHNLPCDMEQESENGGMEEKIVYL</sequence>
<keyword evidence="4" id="KW-0344">Guanine-nucleotide releasing factor</keyword>
<feature type="region of interest" description="Disordered" evidence="10">
    <location>
        <begin position="499"/>
        <end position="519"/>
    </location>
</feature>
<dbReference type="PANTHER" id="PTHR13944:SF22">
    <property type="entry name" value="RHO GUANINE NUCLEOTIDE EXCHANGE FACTOR 28"/>
    <property type="match status" value="1"/>
</dbReference>
<dbReference type="GO" id="GO:0000902">
    <property type="term" value="P:cell morphogenesis"/>
    <property type="evidence" value="ECO:0007669"/>
    <property type="project" value="TreeGrafter"/>
</dbReference>
<gene>
    <name evidence="15" type="primary">ARHGEF28</name>
</gene>
<dbReference type="CDD" id="cd00160">
    <property type="entry name" value="RhoGEF"/>
    <property type="match status" value="1"/>
</dbReference>
<proteinExistence type="predicted"/>
<reference evidence="15" key="1">
    <citation type="submission" date="2025-08" db="UniProtKB">
        <authorList>
            <consortium name="RefSeq"/>
        </authorList>
    </citation>
    <scope>IDENTIFICATION</scope>
    <source>
        <tissue evidence="15">Blood</tissue>
    </source>
</reference>
<dbReference type="GO" id="GO:0008270">
    <property type="term" value="F:zinc ion binding"/>
    <property type="evidence" value="ECO:0007669"/>
    <property type="project" value="UniProtKB-KW"/>
</dbReference>
<feature type="region of interest" description="Disordered" evidence="10">
    <location>
        <begin position="1599"/>
        <end position="1620"/>
    </location>
</feature>
<dbReference type="KEGG" id="pgut:117679311"/>
<dbReference type="InterPro" id="IPR001849">
    <property type="entry name" value="PH_domain"/>
</dbReference>
<dbReference type="Pfam" id="PF17838">
    <property type="entry name" value="PH_16"/>
    <property type="match status" value="1"/>
</dbReference>
<dbReference type="PROSITE" id="PS50010">
    <property type="entry name" value="DH_2"/>
    <property type="match status" value="1"/>
</dbReference>
<dbReference type="GO" id="GO:0005737">
    <property type="term" value="C:cytoplasm"/>
    <property type="evidence" value="ECO:0007669"/>
    <property type="project" value="UniProtKB-SubCell"/>
</dbReference>
<evidence type="ECO:0000256" key="4">
    <source>
        <dbReference type="ARBA" id="ARBA00022658"/>
    </source>
</evidence>
<dbReference type="CDD" id="cd14680">
    <property type="entry name" value="PH_p190RhoGEF"/>
    <property type="match status" value="1"/>
</dbReference>
<feature type="domain" description="Phorbol-ester/DAG-type" evidence="13">
    <location>
        <begin position="637"/>
        <end position="684"/>
    </location>
</feature>
<feature type="coiled-coil region" evidence="9">
    <location>
        <begin position="1404"/>
        <end position="1438"/>
    </location>
</feature>
<dbReference type="SMART" id="SM00109">
    <property type="entry name" value="C1"/>
    <property type="match status" value="1"/>
</dbReference>
<evidence type="ECO:0000256" key="6">
    <source>
        <dbReference type="ARBA" id="ARBA00022771"/>
    </source>
</evidence>
<keyword evidence="8 9" id="KW-0175">Coiled coil</keyword>
<evidence type="ECO:0000256" key="1">
    <source>
        <dbReference type="ARBA" id="ARBA00004496"/>
    </source>
</evidence>
<dbReference type="SMART" id="SM00233">
    <property type="entry name" value="PH"/>
    <property type="match status" value="1"/>
</dbReference>
<dbReference type="InterPro" id="IPR036770">
    <property type="entry name" value="Ankyrin_rpt-contain_sf"/>
</dbReference>
<protein>
    <submittedName>
        <fullName evidence="15">Rho guanine nucleotide exchange factor 28 isoform X1</fullName>
    </submittedName>
</protein>
<keyword evidence="6" id="KW-0863">Zinc-finger</keyword>
<evidence type="ECO:0000256" key="3">
    <source>
        <dbReference type="ARBA" id="ARBA00022553"/>
    </source>
</evidence>
<evidence type="ECO:0000256" key="8">
    <source>
        <dbReference type="ARBA" id="ARBA00023054"/>
    </source>
</evidence>
<evidence type="ECO:0000256" key="7">
    <source>
        <dbReference type="ARBA" id="ARBA00022833"/>
    </source>
</evidence>
<dbReference type="FunFam" id="2.30.29.30:FF:000021">
    <property type="entry name" value="Rho guanine nucleotide exchange factor 2"/>
    <property type="match status" value="1"/>
</dbReference>
<feature type="domain" description="DH" evidence="12">
    <location>
        <begin position="834"/>
        <end position="1030"/>
    </location>
</feature>
<dbReference type="FunFam" id="1.20.900.10:FF:000004">
    <property type="entry name" value="Rho guanine nucleotide exchange factor 2"/>
    <property type="match status" value="1"/>
</dbReference>
<dbReference type="PROSITE" id="PS50003">
    <property type="entry name" value="PH_DOMAIN"/>
    <property type="match status" value="1"/>
</dbReference>
<dbReference type="InterPro" id="IPR041020">
    <property type="entry name" value="PH_16"/>
</dbReference>
<dbReference type="GeneID" id="117679311"/>
<dbReference type="InParanoid" id="A0A6P9E143"/>
<evidence type="ECO:0000313" key="15">
    <source>
        <dbReference type="RefSeq" id="XP_034297040.1"/>
    </source>
</evidence>
<dbReference type="InterPro" id="IPR046349">
    <property type="entry name" value="C1-like_sf"/>
</dbReference>
<keyword evidence="7" id="KW-0862">Zinc</keyword>
<dbReference type="InterPro" id="IPR011993">
    <property type="entry name" value="PH-like_dom_sf"/>
</dbReference>
<dbReference type="CTD" id="64283"/>
<keyword evidence="3" id="KW-0597">Phosphoprotein</keyword>
<dbReference type="InterPro" id="IPR051632">
    <property type="entry name" value="Rho_GEF"/>
</dbReference>
<evidence type="ECO:0000259" key="12">
    <source>
        <dbReference type="PROSITE" id="PS50010"/>
    </source>
</evidence>
<dbReference type="GO" id="GO:0035023">
    <property type="term" value="P:regulation of Rho protein signal transduction"/>
    <property type="evidence" value="ECO:0007669"/>
    <property type="project" value="TreeGrafter"/>
</dbReference>
<dbReference type="InterPro" id="IPR002219">
    <property type="entry name" value="PKC_DAG/PE"/>
</dbReference>
<dbReference type="InterPro" id="IPR035899">
    <property type="entry name" value="DBL_dom_sf"/>
</dbReference>
<dbReference type="Gene3D" id="1.20.900.10">
    <property type="entry name" value="Dbl homology (DH) domain"/>
    <property type="match status" value="1"/>
</dbReference>
<dbReference type="Pfam" id="PF00621">
    <property type="entry name" value="RhoGEF"/>
    <property type="match status" value="1"/>
</dbReference>
<evidence type="ECO:0000259" key="11">
    <source>
        <dbReference type="PROSITE" id="PS50003"/>
    </source>
</evidence>
<dbReference type="OMA" id="SFCHENS"/>
<feature type="compositionally biased region" description="Polar residues" evidence="10">
    <location>
        <begin position="1610"/>
        <end position="1620"/>
    </location>
</feature>
<dbReference type="PANTHER" id="PTHR13944">
    <property type="entry name" value="AGAP007712-PA"/>
    <property type="match status" value="1"/>
</dbReference>
<organism evidence="14 15">
    <name type="scientific">Pantherophis guttatus</name>
    <name type="common">Corn snake</name>
    <name type="synonym">Elaphe guttata</name>
    <dbReference type="NCBI Taxonomy" id="94885"/>
    <lineage>
        <taxon>Eukaryota</taxon>
        <taxon>Metazoa</taxon>
        <taxon>Chordata</taxon>
        <taxon>Craniata</taxon>
        <taxon>Vertebrata</taxon>
        <taxon>Euteleostomi</taxon>
        <taxon>Lepidosauria</taxon>
        <taxon>Squamata</taxon>
        <taxon>Bifurcata</taxon>
        <taxon>Unidentata</taxon>
        <taxon>Episquamata</taxon>
        <taxon>Toxicofera</taxon>
        <taxon>Serpentes</taxon>
        <taxon>Colubroidea</taxon>
        <taxon>Colubridae</taxon>
        <taxon>Colubrinae</taxon>
        <taxon>Pantherophis</taxon>
    </lineage>
</organism>
<evidence type="ECO:0000259" key="13">
    <source>
        <dbReference type="PROSITE" id="PS50081"/>
    </source>
</evidence>
<dbReference type="SMART" id="SM00325">
    <property type="entry name" value="RhoGEF"/>
    <property type="match status" value="1"/>
</dbReference>
<dbReference type="InterPro" id="IPR037819">
    <property type="entry name" value="ARHGEF28_PH"/>
</dbReference>
<dbReference type="SUPFAM" id="SSF57889">
    <property type="entry name" value="Cysteine-rich domain"/>
    <property type="match status" value="1"/>
</dbReference>
<dbReference type="PROSITE" id="PS50081">
    <property type="entry name" value="ZF_DAG_PE_2"/>
    <property type="match status" value="1"/>
</dbReference>
<feature type="coiled-coil region" evidence="9">
    <location>
        <begin position="1464"/>
        <end position="1498"/>
    </location>
</feature>
<dbReference type="Gene3D" id="3.30.60.20">
    <property type="match status" value="1"/>
</dbReference>
<keyword evidence="14" id="KW-1185">Reference proteome</keyword>
<name>A0A6P9E143_PANGU</name>
<dbReference type="SUPFAM" id="SSF48065">
    <property type="entry name" value="DBL homology domain (DH-domain)"/>
    <property type="match status" value="1"/>
</dbReference>
<evidence type="ECO:0000256" key="2">
    <source>
        <dbReference type="ARBA" id="ARBA00022490"/>
    </source>
</evidence>
<evidence type="ECO:0000256" key="5">
    <source>
        <dbReference type="ARBA" id="ARBA00022723"/>
    </source>
</evidence>
<evidence type="ECO:0000256" key="10">
    <source>
        <dbReference type="SAM" id="MobiDB-lite"/>
    </source>
</evidence>
<dbReference type="GO" id="GO:0005085">
    <property type="term" value="F:guanyl-nucleotide exchange factor activity"/>
    <property type="evidence" value="ECO:0007669"/>
    <property type="project" value="UniProtKB-KW"/>
</dbReference>
<feature type="region of interest" description="Disordered" evidence="10">
    <location>
        <begin position="739"/>
        <end position="766"/>
    </location>
</feature>
<evidence type="ECO:0000313" key="14">
    <source>
        <dbReference type="Proteomes" id="UP001652622"/>
    </source>
</evidence>
<dbReference type="InterPro" id="IPR000219">
    <property type="entry name" value="DH_dom"/>
</dbReference>
<dbReference type="PROSITE" id="PS00479">
    <property type="entry name" value="ZF_DAG_PE_1"/>
    <property type="match status" value="1"/>
</dbReference>
<comment type="subcellular location">
    <subcellularLocation>
        <location evidence="1">Cytoplasm</location>
    </subcellularLocation>
</comment>
<dbReference type="Proteomes" id="UP001652622">
    <property type="component" value="Unplaced"/>
</dbReference>
<evidence type="ECO:0000256" key="9">
    <source>
        <dbReference type="SAM" id="Coils"/>
    </source>
</evidence>
<feature type="domain" description="PH" evidence="11">
    <location>
        <begin position="1072"/>
        <end position="1174"/>
    </location>
</feature>
<dbReference type="Gene3D" id="2.30.29.30">
    <property type="entry name" value="Pleckstrin-homology domain (PH domain)/Phosphotyrosine-binding domain (PTB)"/>
    <property type="match status" value="1"/>
</dbReference>
<dbReference type="RefSeq" id="XP_034297040.1">
    <property type="nucleotide sequence ID" value="XM_034441149.2"/>
</dbReference>
<dbReference type="SUPFAM" id="SSF48403">
    <property type="entry name" value="Ankyrin repeat"/>
    <property type="match status" value="1"/>
</dbReference>
<dbReference type="SUPFAM" id="SSF50729">
    <property type="entry name" value="PH domain-like"/>
    <property type="match status" value="1"/>
</dbReference>
<keyword evidence="5" id="KW-0479">Metal-binding</keyword>